<dbReference type="GO" id="GO:0030247">
    <property type="term" value="F:polysaccharide binding"/>
    <property type="evidence" value="ECO:0007669"/>
    <property type="project" value="TreeGrafter"/>
</dbReference>
<dbReference type="EMBL" id="CP025430">
    <property type="protein sequence ID" value="AUH63403.1"/>
    <property type="molecule type" value="Genomic_DNA"/>
</dbReference>
<dbReference type="GO" id="GO:0098609">
    <property type="term" value="P:cell-cell adhesion"/>
    <property type="evidence" value="ECO:0007669"/>
    <property type="project" value="TreeGrafter"/>
</dbReference>
<dbReference type="GO" id="GO:0045335">
    <property type="term" value="C:phagocytic vesicle"/>
    <property type="evidence" value="ECO:0007669"/>
    <property type="project" value="TreeGrafter"/>
</dbReference>
<accession>A0A2H5EVU9</accession>
<keyword evidence="3" id="KW-1185">Reference proteome</keyword>
<dbReference type="GO" id="GO:0098636">
    <property type="term" value="C:protein complex involved in cell adhesion"/>
    <property type="evidence" value="ECO:0007669"/>
    <property type="project" value="TreeGrafter"/>
</dbReference>
<dbReference type="InterPro" id="IPR019019">
    <property type="entry name" value="H-type_lectin_domain"/>
</dbReference>
<dbReference type="Proteomes" id="UP000234530">
    <property type="component" value="Chromosome"/>
</dbReference>
<dbReference type="InterPro" id="IPR037221">
    <property type="entry name" value="H-type_lectin_dom_sf"/>
</dbReference>
<evidence type="ECO:0000313" key="3">
    <source>
        <dbReference type="Proteomes" id="UP000234530"/>
    </source>
</evidence>
<proteinExistence type="predicted"/>
<organism evidence="2 3">
    <name type="scientific">Paracoccus zhejiangensis</name>
    <dbReference type="NCBI Taxonomy" id="1077935"/>
    <lineage>
        <taxon>Bacteria</taxon>
        <taxon>Pseudomonadati</taxon>
        <taxon>Pseudomonadota</taxon>
        <taxon>Alphaproteobacteria</taxon>
        <taxon>Rhodobacterales</taxon>
        <taxon>Paracoccaceae</taxon>
        <taxon>Paracoccus</taxon>
    </lineage>
</organism>
<reference evidence="2 3" key="1">
    <citation type="journal article" date="2013" name="Antonie Van Leeuwenhoek">
        <title>Paracoccus zhejiangensis sp. nov., isolated from activated sludge in wastewater-treatment system.</title>
        <authorList>
            <person name="Wu Z.G."/>
            <person name="Zhang D.F."/>
            <person name="Liu Y.L."/>
            <person name="Wang F."/>
            <person name="Jiang X."/>
            <person name="Li C."/>
            <person name="Li S.P."/>
            <person name="Hong Q."/>
            <person name="Li W.J."/>
        </authorList>
    </citation>
    <scope>NUCLEOTIDE SEQUENCE [LARGE SCALE GENOMIC DNA]</scope>
    <source>
        <strain evidence="2 3">J6</strain>
    </source>
</reference>
<feature type="domain" description="H-type lectin" evidence="1">
    <location>
        <begin position="39"/>
        <end position="104"/>
    </location>
</feature>
<protein>
    <recommendedName>
        <fullName evidence="1">H-type lectin domain-containing protein</fullName>
    </recommendedName>
</protein>
<dbReference type="GO" id="GO:0046871">
    <property type="term" value="F:N-acetylgalactosamine binding"/>
    <property type="evidence" value="ECO:0007669"/>
    <property type="project" value="TreeGrafter"/>
</dbReference>
<evidence type="ECO:0000313" key="2">
    <source>
        <dbReference type="EMBL" id="AUH63403.1"/>
    </source>
</evidence>
<dbReference type="AlphaFoldDB" id="A0A2H5EVU9"/>
<dbReference type="InterPro" id="IPR052487">
    <property type="entry name" value="Galactose-binding_lectin"/>
</dbReference>
<dbReference type="PANTHER" id="PTHR46938">
    <property type="entry name" value="DISCOIDIN-1 SUBUNIT A-RELATED-RELATED"/>
    <property type="match status" value="1"/>
</dbReference>
<dbReference type="GO" id="GO:0070492">
    <property type="term" value="F:oligosaccharide binding"/>
    <property type="evidence" value="ECO:0007669"/>
    <property type="project" value="TreeGrafter"/>
</dbReference>
<name>A0A2H5EVU9_9RHOB</name>
<sequence>MLKIDGSAVGVVKGTALVFSAFENNGEMWTGQGPRVASHTVTFDEAFLSEPVVHVSINMWDMGSSQNARADISTEEVSAHGFRIVFRTWGDTRVARIRADWMAIGPVRHGDDFVGI</sequence>
<dbReference type="SUPFAM" id="SSF141086">
    <property type="entry name" value="Agglutinin HPA-like"/>
    <property type="match status" value="1"/>
</dbReference>
<dbReference type="Gene3D" id="2.60.40.2080">
    <property type="match status" value="1"/>
</dbReference>
<evidence type="ECO:0000259" key="1">
    <source>
        <dbReference type="Pfam" id="PF09458"/>
    </source>
</evidence>
<dbReference type="Pfam" id="PF09458">
    <property type="entry name" value="H_lectin"/>
    <property type="match status" value="1"/>
</dbReference>
<dbReference type="KEGG" id="pzh:CX676_03860"/>
<dbReference type="OrthoDB" id="7658568at2"/>
<dbReference type="GO" id="GO:0009986">
    <property type="term" value="C:cell surface"/>
    <property type="evidence" value="ECO:0007669"/>
    <property type="project" value="TreeGrafter"/>
</dbReference>
<dbReference type="RefSeq" id="WP_101751445.1">
    <property type="nucleotide sequence ID" value="NZ_CP025430.1"/>
</dbReference>
<gene>
    <name evidence="2" type="ORF">CX676_03860</name>
</gene>